<keyword evidence="2" id="KW-1185">Reference proteome</keyword>
<dbReference type="EMBL" id="QMFY01000002">
    <property type="protein sequence ID" value="RAW02206.1"/>
    <property type="molecule type" value="Genomic_DNA"/>
</dbReference>
<dbReference type="OrthoDB" id="6199080at2"/>
<sequence>MDKQIRDILLKFDEADRYERPSNFNYDQLKSRVINLVDRLENVFRLKFAIDDQVQDASFFCDVKIPFQLVTRPRSNVEYSIRISNFGGLVTLTFDEEYSEDVKGTIKSVLAEMNFVFIYSDDLDEDYDGSFDKFNEILGGTKPSWWIRYFDYL</sequence>
<dbReference type="AlphaFoldDB" id="A0A364Y5D1"/>
<evidence type="ECO:0000313" key="2">
    <source>
        <dbReference type="Proteomes" id="UP000251889"/>
    </source>
</evidence>
<gene>
    <name evidence="1" type="ORF">DQQ10_06600</name>
</gene>
<dbReference type="RefSeq" id="WP_112746029.1">
    <property type="nucleotide sequence ID" value="NZ_QMFY01000002.1"/>
</dbReference>
<accession>A0A364Y5D1</accession>
<evidence type="ECO:0000313" key="1">
    <source>
        <dbReference type="EMBL" id="RAW02206.1"/>
    </source>
</evidence>
<protein>
    <submittedName>
        <fullName evidence="1">Uncharacterized protein</fullName>
    </submittedName>
</protein>
<comment type="caution">
    <text evidence="1">The sequence shown here is derived from an EMBL/GenBank/DDBJ whole genome shotgun (WGS) entry which is preliminary data.</text>
</comment>
<proteinExistence type="predicted"/>
<organism evidence="1 2">
    <name type="scientific">Pseudochryseolinea flava</name>
    <dbReference type="NCBI Taxonomy" id="2059302"/>
    <lineage>
        <taxon>Bacteria</taxon>
        <taxon>Pseudomonadati</taxon>
        <taxon>Bacteroidota</taxon>
        <taxon>Cytophagia</taxon>
        <taxon>Cytophagales</taxon>
        <taxon>Fulvivirgaceae</taxon>
        <taxon>Pseudochryseolinea</taxon>
    </lineage>
</organism>
<name>A0A364Y5D1_9BACT</name>
<dbReference type="Proteomes" id="UP000251889">
    <property type="component" value="Unassembled WGS sequence"/>
</dbReference>
<reference evidence="1 2" key="1">
    <citation type="submission" date="2018-06" db="EMBL/GenBank/DDBJ databases">
        <title>Chryseolinea flavus sp. nov., a member of the phylum Bacteroidetes isolated from soil.</title>
        <authorList>
            <person name="Li Y."/>
            <person name="Wang J."/>
        </authorList>
    </citation>
    <scope>NUCLEOTIDE SEQUENCE [LARGE SCALE GENOMIC DNA]</scope>
    <source>
        <strain evidence="1 2">SDU1-6</strain>
    </source>
</reference>